<dbReference type="RefSeq" id="WP_311662230.1">
    <property type="nucleotide sequence ID" value="NZ_JAVRHT010000006.1"/>
</dbReference>
<sequence>MPRLPALVLLALLATGARAQTETLAYDGGWTERAAGEALVALPDGYDADPEARWPLLLFLHGAGERGDSLAVVGVHGPLKERRAGRDLPFVVVAPQVPEGQRWTTGRVVAALDDALDRYRVDADRVYLTGLSMGGYGTWEAIEKVPERFAAAVPVCGGGNRLGIGAARDVPVWAFHGAMDTVVPIGASVEMVRALREAGGAVRFTVYPDAGHDAWTETYANPAVYEWLLQHRISDRTGR</sequence>
<dbReference type="SUPFAM" id="SSF53474">
    <property type="entry name" value="alpha/beta-Hydrolases"/>
    <property type="match status" value="1"/>
</dbReference>
<feature type="domain" description="Dienelactone hydrolase" evidence="3">
    <location>
        <begin position="107"/>
        <end position="212"/>
    </location>
</feature>
<comment type="caution">
    <text evidence="4">The sequence shown here is derived from an EMBL/GenBank/DDBJ whole genome shotgun (WGS) entry which is preliminary data.</text>
</comment>
<dbReference type="InterPro" id="IPR002925">
    <property type="entry name" value="Dienelactn_hydro"/>
</dbReference>
<dbReference type="Pfam" id="PF01738">
    <property type="entry name" value="DLH"/>
    <property type="match status" value="1"/>
</dbReference>
<dbReference type="Proteomes" id="UP001267426">
    <property type="component" value="Unassembled WGS sequence"/>
</dbReference>
<dbReference type="InterPro" id="IPR050955">
    <property type="entry name" value="Plant_Biomass_Hydrol_Est"/>
</dbReference>
<name>A0ABU3BNQ2_9BACT</name>
<protein>
    <submittedName>
        <fullName evidence="4">Prolyl oligopeptidase family serine peptidase</fullName>
    </submittedName>
</protein>
<dbReference type="PANTHER" id="PTHR43037:SF1">
    <property type="entry name" value="BLL1128 PROTEIN"/>
    <property type="match status" value="1"/>
</dbReference>
<gene>
    <name evidence="4" type="ORF">RM540_03955</name>
</gene>
<dbReference type="EMBL" id="JAVRHT010000006">
    <property type="protein sequence ID" value="MDT0630893.1"/>
    <property type="molecule type" value="Genomic_DNA"/>
</dbReference>
<evidence type="ECO:0000313" key="5">
    <source>
        <dbReference type="Proteomes" id="UP001267426"/>
    </source>
</evidence>
<dbReference type="InterPro" id="IPR029058">
    <property type="entry name" value="AB_hydrolase_fold"/>
</dbReference>
<organism evidence="4 5">
    <name type="scientific">Rubrivirga litoralis</name>
    <dbReference type="NCBI Taxonomy" id="3075598"/>
    <lineage>
        <taxon>Bacteria</taxon>
        <taxon>Pseudomonadati</taxon>
        <taxon>Rhodothermota</taxon>
        <taxon>Rhodothermia</taxon>
        <taxon>Rhodothermales</taxon>
        <taxon>Rubricoccaceae</taxon>
        <taxon>Rubrivirga</taxon>
    </lineage>
</organism>
<keyword evidence="5" id="KW-1185">Reference proteome</keyword>
<reference evidence="4 5" key="1">
    <citation type="submission" date="2023-09" db="EMBL/GenBank/DDBJ databases">
        <authorList>
            <person name="Rey-Velasco X."/>
        </authorList>
    </citation>
    <scope>NUCLEOTIDE SEQUENCE [LARGE SCALE GENOMIC DNA]</scope>
    <source>
        <strain evidence="4 5">F394</strain>
    </source>
</reference>
<dbReference type="PANTHER" id="PTHR43037">
    <property type="entry name" value="UNNAMED PRODUCT-RELATED"/>
    <property type="match status" value="1"/>
</dbReference>
<evidence type="ECO:0000313" key="4">
    <source>
        <dbReference type="EMBL" id="MDT0630893.1"/>
    </source>
</evidence>
<dbReference type="Gene3D" id="3.40.50.1820">
    <property type="entry name" value="alpha/beta hydrolase"/>
    <property type="match status" value="1"/>
</dbReference>
<feature type="chain" id="PRO_5046314961" evidence="2">
    <location>
        <begin position="20"/>
        <end position="239"/>
    </location>
</feature>
<evidence type="ECO:0000256" key="1">
    <source>
        <dbReference type="ARBA" id="ARBA00022729"/>
    </source>
</evidence>
<feature type="signal peptide" evidence="2">
    <location>
        <begin position="1"/>
        <end position="19"/>
    </location>
</feature>
<evidence type="ECO:0000259" key="3">
    <source>
        <dbReference type="Pfam" id="PF01738"/>
    </source>
</evidence>
<evidence type="ECO:0000256" key="2">
    <source>
        <dbReference type="SAM" id="SignalP"/>
    </source>
</evidence>
<keyword evidence="1 2" id="KW-0732">Signal</keyword>
<proteinExistence type="predicted"/>
<accession>A0ABU3BNQ2</accession>